<name>A0AAV1K979_9NEOP</name>
<dbReference type="SUPFAM" id="SSF56672">
    <property type="entry name" value="DNA/RNA polymerases"/>
    <property type="match status" value="1"/>
</dbReference>
<dbReference type="PANTHER" id="PTHR31511">
    <property type="entry name" value="PROTEIN CBG23764"/>
    <property type="match status" value="1"/>
</dbReference>
<keyword evidence="2" id="KW-1185">Reference proteome</keyword>
<dbReference type="PANTHER" id="PTHR31511:SF12">
    <property type="entry name" value="RHO TERMINATION FACTOR N-TERMINAL DOMAIN-CONTAINING PROTEIN"/>
    <property type="match status" value="1"/>
</dbReference>
<dbReference type="GO" id="GO:0071897">
    <property type="term" value="P:DNA biosynthetic process"/>
    <property type="evidence" value="ECO:0007669"/>
    <property type="project" value="UniProtKB-ARBA"/>
</dbReference>
<dbReference type="AlphaFoldDB" id="A0AAV1K979"/>
<organism evidence="1 2">
    <name type="scientific">Parnassius mnemosyne</name>
    <name type="common">clouded apollo</name>
    <dbReference type="NCBI Taxonomy" id="213953"/>
    <lineage>
        <taxon>Eukaryota</taxon>
        <taxon>Metazoa</taxon>
        <taxon>Ecdysozoa</taxon>
        <taxon>Arthropoda</taxon>
        <taxon>Hexapoda</taxon>
        <taxon>Insecta</taxon>
        <taxon>Pterygota</taxon>
        <taxon>Neoptera</taxon>
        <taxon>Endopterygota</taxon>
        <taxon>Lepidoptera</taxon>
        <taxon>Glossata</taxon>
        <taxon>Ditrysia</taxon>
        <taxon>Papilionoidea</taxon>
        <taxon>Papilionidae</taxon>
        <taxon>Parnassiinae</taxon>
        <taxon>Parnassini</taxon>
        <taxon>Parnassius</taxon>
        <taxon>Driopa</taxon>
    </lineage>
</organism>
<evidence type="ECO:0008006" key="3">
    <source>
        <dbReference type="Google" id="ProtNLM"/>
    </source>
</evidence>
<proteinExistence type="predicted"/>
<reference evidence="1 2" key="1">
    <citation type="submission" date="2023-11" db="EMBL/GenBank/DDBJ databases">
        <authorList>
            <person name="Hedman E."/>
            <person name="Englund M."/>
            <person name="Stromberg M."/>
            <person name="Nyberg Akerstrom W."/>
            <person name="Nylinder S."/>
            <person name="Jareborg N."/>
            <person name="Kallberg Y."/>
            <person name="Kronander E."/>
        </authorList>
    </citation>
    <scope>NUCLEOTIDE SEQUENCE [LARGE SCALE GENOMIC DNA]</scope>
</reference>
<dbReference type="Proteomes" id="UP001314205">
    <property type="component" value="Unassembled WGS sequence"/>
</dbReference>
<dbReference type="EMBL" id="CAVLGL010000001">
    <property type="protein sequence ID" value="CAK1578622.1"/>
    <property type="molecule type" value="Genomic_DNA"/>
</dbReference>
<protein>
    <recommendedName>
        <fullName evidence="3">DNA-directed DNA polymerase</fullName>
    </recommendedName>
</protein>
<gene>
    <name evidence="1" type="ORF">PARMNEM_LOCUS678</name>
</gene>
<evidence type="ECO:0000313" key="2">
    <source>
        <dbReference type="Proteomes" id="UP001314205"/>
    </source>
</evidence>
<accession>A0AAV1K979</accession>
<evidence type="ECO:0000313" key="1">
    <source>
        <dbReference type="EMBL" id="CAK1578622.1"/>
    </source>
</evidence>
<dbReference type="InterPro" id="IPR043502">
    <property type="entry name" value="DNA/RNA_pol_sf"/>
</dbReference>
<sequence>MSVPDDNDIGYILEVDLHYPIEIHDDHSDLPFAAEKFASPGSKHKKDFFKKQNNSIFGKIIENKRKQVDVKLVNVWKDTSNKTNKLCGAEKYVSAPNFKNLIIISDSLVAIQLELTKVILDRPIYIAFSILDLAKSHLYHFHYSIMKRMYKNSLQLCYTDTDSLLYLINTNDFYEDIKKYFDTSNFKNNQYDMPKVNCKIPRFFKDEMDGDIITKFVGLRAKLYCIDSKTTSIRKAKGIKKSVTKNLNIEKYKRALWSNENFRKSICIIRSKNHQIFTQKVDKLLLNRDDDKRQIMADGYNTLPWEHYKTIF</sequence>
<comment type="caution">
    <text evidence="1">The sequence shown here is derived from an EMBL/GenBank/DDBJ whole genome shotgun (WGS) entry which is preliminary data.</text>
</comment>